<gene>
    <name evidence="1" type="ORF">CRG98_007633</name>
</gene>
<protein>
    <submittedName>
        <fullName evidence="1">Uncharacterized protein</fullName>
    </submittedName>
</protein>
<organism evidence="1 2">
    <name type="scientific">Punica granatum</name>
    <name type="common">Pomegranate</name>
    <dbReference type="NCBI Taxonomy" id="22663"/>
    <lineage>
        <taxon>Eukaryota</taxon>
        <taxon>Viridiplantae</taxon>
        <taxon>Streptophyta</taxon>
        <taxon>Embryophyta</taxon>
        <taxon>Tracheophyta</taxon>
        <taxon>Spermatophyta</taxon>
        <taxon>Magnoliopsida</taxon>
        <taxon>eudicotyledons</taxon>
        <taxon>Gunneridae</taxon>
        <taxon>Pentapetalae</taxon>
        <taxon>rosids</taxon>
        <taxon>malvids</taxon>
        <taxon>Myrtales</taxon>
        <taxon>Lythraceae</taxon>
        <taxon>Punica</taxon>
    </lineage>
</organism>
<comment type="caution">
    <text evidence="1">The sequence shown here is derived from an EMBL/GenBank/DDBJ whole genome shotgun (WGS) entry which is preliminary data.</text>
</comment>
<dbReference type="EMBL" id="PGOL01000346">
    <property type="protein sequence ID" value="PKI71950.1"/>
    <property type="molecule type" value="Genomic_DNA"/>
</dbReference>
<dbReference type="AlphaFoldDB" id="A0A2I0KUE0"/>
<keyword evidence="2" id="KW-1185">Reference proteome</keyword>
<reference evidence="1 2" key="1">
    <citation type="submission" date="2017-11" db="EMBL/GenBank/DDBJ databases">
        <title>De-novo sequencing of pomegranate (Punica granatum L.) genome.</title>
        <authorList>
            <person name="Akparov Z."/>
            <person name="Amiraslanov A."/>
            <person name="Hajiyeva S."/>
            <person name="Abbasov M."/>
            <person name="Kaur K."/>
            <person name="Hamwieh A."/>
            <person name="Solovyev V."/>
            <person name="Salamov A."/>
            <person name="Braich B."/>
            <person name="Kosarev P."/>
            <person name="Mahmoud A."/>
            <person name="Hajiyev E."/>
            <person name="Babayeva S."/>
            <person name="Izzatullayeva V."/>
            <person name="Mammadov A."/>
            <person name="Mammadov A."/>
            <person name="Sharifova S."/>
            <person name="Ojaghi J."/>
            <person name="Eynullazada K."/>
            <person name="Bayramov B."/>
            <person name="Abdulazimova A."/>
            <person name="Shahmuradov I."/>
        </authorList>
    </citation>
    <scope>NUCLEOTIDE SEQUENCE [LARGE SCALE GENOMIC DNA]</scope>
    <source>
        <strain evidence="2">cv. AG2017</strain>
        <tissue evidence="1">Leaf</tissue>
    </source>
</reference>
<evidence type="ECO:0000313" key="2">
    <source>
        <dbReference type="Proteomes" id="UP000233551"/>
    </source>
</evidence>
<dbReference type="Proteomes" id="UP000233551">
    <property type="component" value="Unassembled WGS sequence"/>
</dbReference>
<proteinExistence type="predicted"/>
<accession>A0A2I0KUE0</accession>
<sequence length="191" mass="21421">MIVISRFADTLGVKETETPRFMDEKGRPVRFSIAFVDLLRFQPEPIGYVLHGVQRPKPSSTGSNAPHTLHARNPSAEWNLTSSHHYARSTAYVEGDLDRMCESWLDISWELDRSDGYRSLTGEREVYSVPLDPGNIPVLDLRVLKWYMATPSHACPSCVPGKVDTPKPRCIGFAPAHIDEIKIRVCTGPSM</sequence>
<name>A0A2I0KUE0_PUNGR</name>
<evidence type="ECO:0000313" key="1">
    <source>
        <dbReference type="EMBL" id="PKI71950.1"/>
    </source>
</evidence>